<name>A0A2S5DJC9_9NEIS</name>
<proteinExistence type="predicted"/>
<dbReference type="OrthoDB" id="7510069at2"/>
<feature type="signal peptide" evidence="2">
    <location>
        <begin position="1"/>
        <end position="27"/>
    </location>
</feature>
<dbReference type="AlphaFoldDB" id="A0A2S5DJC9"/>
<keyword evidence="4" id="KW-1185">Reference proteome</keyword>
<evidence type="ECO:0000256" key="2">
    <source>
        <dbReference type="SAM" id="SignalP"/>
    </source>
</evidence>
<accession>A0A2S5DJC9</accession>
<evidence type="ECO:0000313" key="3">
    <source>
        <dbReference type="EMBL" id="POZ63121.1"/>
    </source>
</evidence>
<dbReference type="Proteomes" id="UP000237082">
    <property type="component" value="Unassembled WGS sequence"/>
</dbReference>
<feature type="region of interest" description="Disordered" evidence="1">
    <location>
        <begin position="86"/>
        <end position="115"/>
    </location>
</feature>
<protein>
    <recommendedName>
        <fullName evidence="5">Lipoprotein</fullName>
    </recommendedName>
</protein>
<feature type="compositionally biased region" description="Basic and acidic residues" evidence="1">
    <location>
        <begin position="86"/>
        <end position="97"/>
    </location>
</feature>
<feature type="compositionally biased region" description="Polar residues" evidence="1">
    <location>
        <begin position="98"/>
        <end position="115"/>
    </location>
</feature>
<organism evidence="3 4">
    <name type="scientific">Chromobacterium alticapitis</name>
    <dbReference type="NCBI Taxonomy" id="2073169"/>
    <lineage>
        <taxon>Bacteria</taxon>
        <taxon>Pseudomonadati</taxon>
        <taxon>Pseudomonadota</taxon>
        <taxon>Betaproteobacteria</taxon>
        <taxon>Neisseriales</taxon>
        <taxon>Chromobacteriaceae</taxon>
        <taxon>Chromobacterium</taxon>
    </lineage>
</organism>
<evidence type="ECO:0000256" key="1">
    <source>
        <dbReference type="SAM" id="MobiDB-lite"/>
    </source>
</evidence>
<evidence type="ECO:0000313" key="4">
    <source>
        <dbReference type="Proteomes" id="UP000237082"/>
    </source>
</evidence>
<dbReference type="EMBL" id="PQWB01000017">
    <property type="protein sequence ID" value="POZ63121.1"/>
    <property type="molecule type" value="Genomic_DNA"/>
</dbReference>
<dbReference type="RefSeq" id="WP_103901565.1">
    <property type="nucleotide sequence ID" value="NZ_PQWB01000017.1"/>
</dbReference>
<comment type="caution">
    <text evidence="3">The sequence shown here is derived from an EMBL/GenBank/DDBJ whole genome shotgun (WGS) entry which is preliminary data.</text>
</comment>
<evidence type="ECO:0008006" key="5">
    <source>
        <dbReference type="Google" id="ProtNLM"/>
    </source>
</evidence>
<reference evidence="4" key="1">
    <citation type="submission" date="2018-02" db="EMBL/GenBank/DDBJ databases">
        <authorList>
            <person name="O'Hara-Hanley K."/>
            <person name="Soby S."/>
        </authorList>
    </citation>
    <scope>NUCLEOTIDE SEQUENCE [LARGE SCALE GENOMIC DNA]</scope>
    <source>
        <strain evidence="4">MWU14-2602</strain>
    </source>
</reference>
<keyword evidence="2" id="KW-0732">Signal</keyword>
<gene>
    <name evidence="3" type="ORF">C2I19_04745</name>
</gene>
<feature type="chain" id="PRO_5015422399" description="Lipoprotein" evidence="2">
    <location>
        <begin position="28"/>
        <end position="115"/>
    </location>
</feature>
<sequence length="115" mass="12958">MNTLAHATLATTLLAACGLACSGAALADETQWQKNHPRRAEVNHRLANQNQRIHQEAKNGQISRAEARKLHKEDHNIRQQEREMAKLDHGHLTKQDQKTLNQEENGVSQQIKNGN</sequence>